<dbReference type="EMBL" id="CADCTB010000195">
    <property type="protein sequence ID" value="CAA9269651.1"/>
    <property type="molecule type" value="Genomic_DNA"/>
</dbReference>
<gene>
    <name evidence="2" type="ORF">AVDCRST_MAG10-3153</name>
</gene>
<name>A0A6J4J762_9ACTN</name>
<sequence>MATIPLESVEPRAGAVPNRDMVVVLEESATKIDAKAGGGTGLDLETVLSVRAWVPRRGDVRYCWFDLHVFDDCDRVIRSETLPLEHVGEAQDGGDVFAFEGSIYRGTGASPGSVWLAPDARKVQYRVYYEVDGTVFTDGLLRQHEVAPDSALTHCGPPSRNKRSKVAPAGHRAVPSVGLPPLPVSVSR</sequence>
<accession>A0A6J4J762</accession>
<protein>
    <submittedName>
        <fullName evidence="2">Uncharacterized protein</fullName>
    </submittedName>
</protein>
<proteinExistence type="predicted"/>
<reference evidence="2" key="1">
    <citation type="submission" date="2020-02" db="EMBL/GenBank/DDBJ databases">
        <authorList>
            <person name="Meier V. D."/>
        </authorList>
    </citation>
    <scope>NUCLEOTIDE SEQUENCE</scope>
    <source>
        <strain evidence="2">AVDCRST_MAG10</strain>
    </source>
</reference>
<evidence type="ECO:0000313" key="2">
    <source>
        <dbReference type="EMBL" id="CAA9269651.1"/>
    </source>
</evidence>
<dbReference type="AlphaFoldDB" id="A0A6J4J762"/>
<evidence type="ECO:0000256" key="1">
    <source>
        <dbReference type="SAM" id="MobiDB-lite"/>
    </source>
</evidence>
<feature type="region of interest" description="Disordered" evidence="1">
    <location>
        <begin position="151"/>
        <end position="188"/>
    </location>
</feature>
<feature type="compositionally biased region" description="Pro residues" evidence="1">
    <location>
        <begin position="178"/>
        <end position="188"/>
    </location>
</feature>
<organism evidence="2">
    <name type="scientific">uncultured Acidimicrobiales bacterium</name>
    <dbReference type="NCBI Taxonomy" id="310071"/>
    <lineage>
        <taxon>Bacteria</taxon>
        <taxon>Bacillati</taxon>
        <taxon>Actinomycetota</taxon>
        <taxon>Acidimicrobiia</taxon>
        <taxon>Acidimicrobiales</taxon>
        <taxon>environmental samples</taxon>
    </lineage>
</organism>